<proteinExistence type="predicted"/>
<keyword evidence="3 8" id="KW-0808">Transferase</keyword>
<feature type="transmembrane region" description="Helical" evidence="7">
    <location>
        <begin position="179"/>
        <end position="199"/>
    </location>
</feature>
<feature type="transmembrane region" description="Helical" evidence="7">
    <location>
        <begin position="86"/>
        <end position="103"/>
    </location>
</feature>
<feature type="transmembrane region" description="Helical" evidence="7">
    <location>
        <begin position="234"/>
        <end position="254"/>
    </location>
</feature>
<keyword evidence="6 7" id="KW-0472">Membrane</keyword>
<dbReference type="GO" id="GO:0005886">
    <property type="term" value="C:plasma membrane"/>
    <property type="evidence" value="ECO:0007669"/>
    <property type="project" value="UniProtKB-SubCell"/>
</dbReference>
<name>A0A847VCR5_9BACT</name>
<reference evidence="8 9" key="1">
    <citation type="journal article" date="2020" name="Biotechnol. Biofuels">
        <title>New insights from the biogas microbiome by comprehensive genome-resolved metagenomics of nearly 1600 species originating from multiple anaerobic digesters.</title>
        <authorList>
            <person name="Campanaro S."/>
            <person name="Treu L."/>
            <person name="Rodriguez-R L.M."/>
            <person name="Kovalovszki A."/>
            <person name="Ziels R.M."/>
            <person name="Maus I."/>
            <person name="Zhu X."/>
            <person name="Kougias P.G."/>
            <person name="Basile A."/>
            <person name="Luo G."/>
            <person name="Schluter A."/>
            <person name="Konstantinidis K.T."/>
            <person name="Angelidaki I."/>
        </authorList>
    </citation>
    <scope>NUCLEOTIDE SEQUENCE [LARGE SCALE GENOMIC DNA]</scope>
    <source>
        <strain evidence="8">AS19jrsBPTG_9</strain>
    </source>
</reference>
<feature type="transmembrane region" description="Helical" evidence="7">
    <location>
        <begin position="137"/>
        <end position="159"/>
    </location>
</feature>
<organism evidence="8 9">
    <name type="scientific">Candidatus Dojkabacteria bacterium</name>
    <dbReference type="NCBI Taxonomy" id="2099670"/>
    <lineage>
        <taxon>Bacteria</taxon>
        <taxon>Candidatus Dojkabacteria</taxon>
    </lineage>
</organism>
<gene>
    <name evidence="8" type="ORF">GX888_00780</name>
</gene>
<keyword evidence="2" id="KW-1003">Cell membrane</keyword>
<evidence type="ECO:0000256" key="5">
    <source>
        <dbReference type="ARBA" id="ARBA00022989"/>
    </source>
</evidence>
<dbReference type="Proteomes" id="UP000564033">
    <property type="component" value="Unassembled WGS sequence"/>
</dbReference>
<dbReference type="Pfam" id="PF00953">
    <property type="entry name" value="Glycos_transf_4"/>
    <property type="match status" value="1"/>
</dbReference>
<dbReference type="InterPro" id="IPR000715">
    <property type="entry name" value="Glycosyl_transferase_4"/>
</dbReference>
<evidence type="ECO:0000313" key="9">
    <source>
        <dbReference type="Proteomes" id="UP000564033"/>
    </source>
</evidence>
<dbReference type="GO" id="GO:0016780">
    <property type="term" value="F:phosphotransferase activity, for other substituted phosphate groups"/>
    <property type="evidence" value="ECO:0007669"/>
    <property type="project" value="InterPro"/>
</dbReference>
<comment type="caution">
    <text evidence="8">The sequence shown here is derived from an EMBL/GenBank/DDBJ whole genome shotgun (WGS) entry which is preliminary data.</text>
</comment>
<dbReference type="PANTHER" id="PTHR22926">
    <property type="entry name" value="PHOSPHO-N-ACETYLMURAMOYL-PENTAPEPTIDE-TRANSFERASE"/>
    <property type="match status" value="1"/>
</dbReference>
<feature type="transmembrane region" description="Helical" evidence="7">
    <location>
        <begin position="266"/>
        <end position="282"/>
    </location>
</feature>
<feature type="transmembrane region" description="Helical" evidence="7">
    <location>
        <begin position="211"/>
        <end position="228"/>
    </location>
</feature>
<dbReference type="GO" id="GO:0071555">
    <property type="term" value="P:cell wall organization"/>
    <property type="evidence" value="ECO:0007669"/>
    <property type="project" value="TreeGrafter"/>
</dbReference>
<feature type="transmembrane region" description="Helical" evidence="7">
    <location>
        <begin position="364"/>
        <end position="383"/>
    </location>
</feature>
<evidence type="ECO:0000256" key="7">
    <source>
        <dbReference type="SAM" id="Phobius"/>
    </source>
</evidence>
<feature type="transmembrane region" description="Helical" evidence="7">
    <location>
        <begin position="30"/>
        <end position="54"/>
    </location>
</feature>
<evidence type="ECO:0000256" key="2">
    <source>
        <dbReference type="ARBA" id="ARBA00022475"/>
    </source>
</evidence>
<evidence type="ECO:0000256" key="3">
    <source>
        <dbReference type="ARBA" id="ARBA00022679"/>
    </source>
</evidence>
<dbReference type="GO" id="GO:0009103">
    <property type="term" value="P:lipopolysaccharide biosynthetic process"/>
    <property type="evidence" value="ECO:0007669"/>
    <property type="project" value="TreeGrafter"/>
</dbReference>
<keyword evidence="5 7" id="KW-1133">Transmembrane helix</keyword>
<evidence type="ECO:0000256" key="1">
    <source>
        <dbReference type="ARBA" id="ARBA00004651"/>
    </source>
</evidence>
<dbReference type="EMBL" id="JAAZIL010000019">
    <property type="protein sequence ID" value="NLZ24271.1"/>
    <property type="molecule type" value="Genomic_DNA"/>
</dbReference>
<evidence type="ECO:0000256" key="4">
    <source>
        <dbReference type="ARBA" id="ARBA00022692"/>
    </source>
</evidence>
<protein>
    <submittedName>
        <fullName evidence="8">Undecaprenyl/decaprenyl-phosphate alpha-N-acetylglucosaminyl 1-phosphate transferase</fullName>
    </submittedName>
</protein>
<evidence type="ECO:0000256" key="6">
    <source>
        <dbReference type="ARBA" id="ARBA00023136"/>
    </source>
</evidence>
<dbReference type="GO" id="GO:0044038">
    <property type="term" value="P:cell wall macromolecule biosynthetic process"/>
    <property type="evidence" value="ECO:0007669"/>
    <property type="project" value="TreeGrafter"/>
</dbReference>
<keyword evidence="4 7" id="KW-0812">Transmembrane</keyword>
<evidence type="ECO:0000313" key="8">
    <source>
        <dbReference type="EMBL" id="NLZ24271.1"/>
    </source>
</evidence>
<comment type="subcellular location">
    <subcellularLocation>
        <location evidence="1">Cell membrane</location>
        <topology evidence="1">Multi-pass membrane protein</topology>
    </subcellularLocation>
</comment>
<dbReference type="CDD" id="cd06853">
    <property type="entry name" value="GT_WecA_like"/>
    <property type="match status" value="1"/>
</dbReference>
<feature type="transmembrane region" description="Helical" evidence="7">
    <location>
        <begin position="109"/>
        <end position="125"/>
    </location>
</feature>
<sequence>MDISIPTRILERVLQLSKISIFSNLDRYIVYWPLFVIGLVLSFILTPLLGKLAYKWGVTYRPRTKRRGREYDNPEKALHDKETPSLGGLAITIPLLFAILVFFRLDAFTIPIIISLFILVLGSILDDIFNLPSKVQLFFQIFASLIVAFSIIDLTHISFFSSDFINLTSLIWRFNLFSIPFSFVFPGDLILFLWILLCINSVKWVGGSPGLIESYSLVIFVLLFIIGVRTYSLFTSSLSVFISGGLLSLLFFAFPPPKIMSGSTGKSLYGFLISILALITGIKFSITIMLVALPVIDSMFVLINRYITYKPKNLLELMRINDTSHLHHKLLQLNLSSRQVLLIETTFALLIGSIAILSVGAFRYFALIFTLFLIIAFIAYINYRASKKESEERKSPESKYSY</sequence>
<feature type="transmembrane region" description="Helical" evidence="7">
    <location>
        <begin position="340"/>
        <end position="358"/>
    </location>
</feature>
<accession>A0A847VCR5</accession>
<dbReference type="PANTHER" id="PTHR22926:SF3">
    <property type="entry name" value="UNDECAPRENYL-PHOSPHATE ALPHA-N-ACETYLGLUCOSAMINYL 1-PHOSPHATE TRANSFERASE"/>
    <property type="match status" value="1"/>
</dbReference>
<dbReference type="AlphaFoldDB" id="A0A847VCR5"/>